<feature type="non-terminal residue" evidence="1">
    <location>
        <position position="1"/>
    </location>
</feature>
<proteinExistence type="evidence at transcript level"/>
<accession>A0A023G6Q5</accession>
<evidence type="ECO:0008006" key="2">
    <source>
        <dbReference type="Google" id="ProtNLM"/>
    </source>
</evidence>
<sequence>KGSFKAFFHFVCRKRIGTSRMAVSSLALFLTVAFINMAYAASGERCRVPDGDYIGEGESRLFVKPCANYTCLKGQLHNKTCEENTDPKCSMSMAGSGRYPTCCGTKMCTGASGKK</sequence>
<dbReference type="EMBL" id="GBBM01006905">
    <property type="protein sequence ID" value="JAC28513.1"/>
    <property type="molecule type" value="mRNA"/>
</dbReference>
<evidence type="ECO:0000313" key="1">
    <source>
        <dbReference type="EMBL" id="JAC28513.1"/>
    </source>
</evidence>
<name>A0A023G6Q5_AMBTT</name>
<reference evidence="1" key="1">
    <citation type="submission" date="2014-03" db="EMBL/GenBank/DDBJ databases">
        <title>The sialotranscriptome of Amblyomma triste, Amblyomma parvum and Amblyomma cajennense ticks, uncovered by 454-based RNA-seq.</title>
        <authorList>
            <person name="Garcia G.R."/>
            <person name="Gardinassi L.G."/>
            <person name="Ribeiro J.M."/>
            <person name="Anatriello E."/>
            <person name="Ferreira B.R."/>
            <person name="Moreira H.N."/>
            <person name="Mafra C."/>
            <person name="Olegario M.M."/>
            <person name="Szabo P.J."/>
            <person name="Miranda-Santos I.K."/>
            <person name="Maruyama S.R."/>
        </authorList>
    </citation>
    <scope>NUCLEOTIDE SEQUENCE</scope>
    <source>
        <strain evidence="1">Mato Grasso do Sul</strain>
        <tissue evidence="1">Salivary glands</tissue>
    </source>
</reference>
<protein>
    <recommendedName>
        <fullName evidence="2">Single domain-containing protein</fullName>
    </recommendedName>
</protein>
<dbReference type="AlphaFoldDB" id="A0A023G6Q5"/>
<organism evidence="1">
    <name type="scientific">Amblyomma triste</name>
    <name type="common">Neotropical tick</name>
    <dbReference type="NCBI Taxonomy" id="251400"/>
    <lineage>
        <taxon>Eukaryota</taxon>
        <taxon>Metazoa</taxon>
        <taxon>Ecdysozoa</taxon>
        <taxon>Arthropoda</taxon>
        <taxon>Chelicerata</taxon>
        <taxon>Arachnida</taxon>
        <taxon>Acari</taxon>
        <taxon>Parasitiformes</taxon>
        <taxon>Ixodida</taxon>
        <taxon>Ixodoidea</taxon>
        <taxon>Ixodidae</taxon>
        <taxon>Amblyomminae</taxon>
        <taxon>Amblyomma</taxon>
    </lineage>
</organism>